<feature type="compositionally biased region" description="Basic and acidic residues" evidence="4">
    <location>
        <begin position="189"/>
        <end position="198"/>
    </location>
</feature>
<dbReference type="GO" id="GO:0045162">
    <property type="term" value="P:clustering of voltage-gated sodium channels"/>
    <property type="evidence" value="ECO:0007669"/>
    <property type="project" value="Ensembl"/>
</dbReference>
<feature type="compositionally biased region" description="Basic and acidic residues" evidence="4">
    <location>
        <begin position="210"/>
        <end position="225"/>
    </location>
</feature>
<dbReference type="GO" id="GO:0005615">
    <property type="term" value="C:extracellular space"/>
    <property type="evidence" value="ECO:0007669"/>
    <property type="project" value="Ensembl"/>
</dbReference>
<dbReference type="GO" id="GO:0009986">
    <property type="term" value="C:cell surface"/>
    <property type="evidence" value="ECO:0007669"/>
    <property type="project" value="Ensembl"/>
</dbReference>
<dbReference type="InterPro" id="IPR050605">
    <property type="entry name" value="Olfactomedin-like_domain"/>
</dbReference>
<keyword evidence="2" id="KW-0964">Secreted</keyword>
<evidence type="ECO:0000313" key="7">
    <source>
        <dbReference type="RefSeq" id="XP_020841661.1"/>
    </source>
</evidence>
<feature type="region of interest" description="Disordered" evidence="4">
    <location>
        <begin position="140"/>
        <end position="268"/>
    </location>
</feature>
<dbReference type="AlphaFoldDB" id="A0A6P5KAP7"/>
<evidence type="ECO:0000256" key="2">
    <source>
        <dbReference type="ARBA" id="ARBA00022525"/>
    </source>
</evidence>
<proteinExistence type="predicted"/>
<dbReference type="SMART" id="SM00284">
    <property type="entry name" value="OLF"/>
    <property type="match status" value="1"/>
</dbReference>
<dbReference type="FunCoup" id="A0A6P5KAP7">
    <property type="interactions" value="98"/>
</dbReference>
<reference evidence="7" key="1">
    <citation type="submission" date="2025-08" db="UniProtKB">
        <authorList>
            <consortium name="RefSeq"/>
        </authorList>
    </citation>
    <scope>IDENTIFICATION</scope>
    <source>
        <tissue evidence="7">Spleen</tissue>
    </source>
</reference>
<evidence type="ECO:0000256" key="4">
    <source>
        <dbReference type="SAM" id="MobiDB-lite"/>
    </source>
</evidence>
<dbReference type="GO" id="GO:0086080">
    <property type="term" value="F:protein binding involved in heterotypic cell-cell adhesion"/>
    <property type="evidence" value="ECO:0007669"/>
    <property type="project" value="Ensembl"/>
</dbReference>
<feature type="region of interest" description="Disordered" evidence="4">
    <location>
        <begin position="70"/>
        <end position="106"/>
    </location>
</feature>
<evidence type="ECO:0000256" key="3">
    <source>
        <dbReference type="PROSITE-ProRule" id="PRU00446"/>
    </source>
</evidence>
<dbReference type="Pfam" id="PF01391">
    <property type="entry name" value="Collagen"/>
    <property type="match status" value="1"/>
</dbReference>
<organism evidence="6 7">
    <name type="scientific">Phascolarctos cinereus</name>
    <name type="common">Koala</name>
    <dbReference type="NCBI Taxonomy" id="38626"/>
    <lineage>
        <taxon>Eukaryota</taxon>
        <taxon>Metazoa</taxon>
        <taxon>Chordata</taxon>
        <taxon>Craniata</taxon>
        <taxon>Vertebrata</taxon>
        <taxon>Euteleostomi</taxon>
        <taxon>Mammalia</taxon>
        <taxon>Metatheria</taxon>
        <taxon>Diprotodontia</taxon>
        <taxon>Phascolarctidae</taxon>
        <taxon>Phascolarctos</taxon>
    </lineage>
</organism>
<feature type="compositionally biased region" description="Pro residues" evidence="4">
    <location>
        <begin position="241"/>
        <end position="259"/>
    </location>
</feature>
<keyword evidence="6" id="KW-1185">Reference proteome</keyword>
<dbReference type="InterPro" id="IPR003112">
    <property type="entry name" value="Olfac-like_dom"/>
</dbReference>
<dbReference type="CTD" id="342035"/>
<comment type="caution">
    <text evidence="3">Lacks conserved residue(s) required for the propagation of feature annotation.</text>
</comment>
<evidence type="ECO:0000259" key="5">
    <source>
        <dbReference type="PROSITE" id="PS51132"/>
    </source>
</evidence>
<name>A0A6P5KAP7_PHACI</name>
<feature type="domain" description="Olfactomedin-like" evidence="5">
    <location>
        <begin position="307"/>
        <end position="552"/>
    </location>
</feature>
<dbReference type="InParanoid" id="A0A6P5KAP7"/>
<sequence length="557" mass="60473">MTKTEKGSGEASWALRGALAAVALLSALNAVGTVFALCQWRRLSEALRALEAERVQQAREDSALRTFLQELSRAPQNIPRNSEPDLPGAARNKRSHAGEPQPHIRAENQDMLMMMTYSMVPVRVMLDLCNSTKGICLTGPPGLPGPPGMNGLPGHNGSDGLPGIQGAKGEKGANGKKGKMGLPGAMGHQGEKGEKGDPGELGLPGNDGPPGEKGERGEKGDKGDPSNDVLPTGAKGEQGPPGLPGPPGPPGPQGPPGPPRSRKAKAQRQANMFNGQCTGDACAVPNDDTLAGKPDEKASEHHSPQAECIIASIGSPTQVIKVKDTFGTWMKESVNKSDERIWVTEHFSGFIVKEFKDQVSLLNNSYRPVHLRYLFHGCGHAVYNNYLYYHKGGSNIIVRFEFAMETSETLKIENALHFGRNYLFVNAKTYFNFAVDEKGLWIIYASSLDGSSIFVAQLEESTFSVLQYINTTYPKSKAGNAFVACGILYVTDTKDMKITFAFDLLKRKQINVSFDLRTSQSVLAMLAYNLRDQHLYTWEDGYLMLYPVQFLSATGNK</sequence>
<dbReference type="KEGG" id="pcw:110208121"/>
<dbReference type="OMA" id="YIYDHGY"/>
<accession>A0A6P5KAP7</accession>
<dbReference type="Proteomes" id="UP000515140">
    <property type="component" value="Unplaced"/>
</dbReference>
<dbReference type="PANTHER" id="PTHR23192:SF85">
    <property type="entry name" value="GLIOMEDIN"/>
    <property type="match status" value="1"/>
</dbReference>
<dbReference type="Gene3D" id="1.20.5.320">
    <property type="entry name" value="6-Phosphogluconate Dehydrogenase, domain 3"/>
    <property type="match status" value="1"/>
</dbReference>
<dbReference type="GeneID" id="110208121"/>
<dbReference type="GO" id="GO:0007165">
    <property type="term" value="P:signal transduction"/>
    <property type="evidence" value="ECO:0007669"/>
    <property type="project" value="TreeGrafter"/>
</dbReference>
<evidence type="ECO:0000313" key="6">
    <source>
        <dbReference type="Proteomes" id="UP000515140"/>
    </source>
</evidence>
<dbReference type="RefSeq" id="XP_020841661.1">
    <property type="nucleotide sequence ID" value="XM_020986002.1"/>
</dbReference>
<dbReference type="PROSITE" id="PS51132">
    <property type="entry name" value="OLF"/>
    <property type="match status" value="1"/>
</dbReference>
<dbReference type="Pfam" id="PF02191">
    <property type="entry name" value="OLF"/>
    <property type="match status" value="1"/>
</dbReference>
<gene>
    <name evidence="7" type="primary">GLDN</name>
</gene>
<comment type="subcellular location">
    <subcellularLocation>
        <location evidence="1">Secreted</location>
    </subcellularLocation>
</comment>
<dbReference type="PANTHER" id="PTHR23192">
    <property type="entry name" value="OLFACTOMEDIN-RELATED"/>
    <property type="match status" value="1"/>
</dbReference>
<dbReference type="GO" id="GO:0005886">
    <property type="term" value="C:plasma membrane"/>
    <property type="evidence" value="ECO:0007669"/>
    <property type="project" value="Ensembl"/>
</dbReference>
<dbReference type="InterPro" id="IPR008160">
    <property type="entry name" value="Collagen"/>
</dbReference>
<dbReference type="GO" id="GO:0032528">
    <property type="term" value="P:microvillus organization"/>
    <property type="evidence" value="ECO:0007669"/>
    <property type="project" value="Ensembl"/>
</dbReference>
<protein>
    <submittedName>
        <fullName evidence="7">Gliomedin isoform X1</fullName>
    </submittedName>
</protein>
<evidence type="ECO:0000256" key="1">
    <source>
        <dbReference type="ARBA" id="ARBA00004613"/>
    </source>
</evidence>